<dbReference type="PROSITE" id="PS50112">
    <property type="entry name" value="PAS"/>
    <property type="match status" value="1"/>
</dbReference>
<reference evidence="6 7" key="1">
    <citation type="journal article" date="2009" name="Science">
        <title>Genome sequence, comparative analysis, and population genetics of the domestic horse.</title>
        <authorList>
            <consortium name="Broad Institute Genome Sequencing Platform"/>
            <consortium name="Broad Institute Whole Genome Assembly Team"/>
            <person name="Wade C.M."/>
            <person name="Giulotto E."/>
            <person name="Sigurdsson S."/>
            <person name="Zoli M."/>
            <person name="Gnerre S."/>
            <person name="Imsland F."/>
            <person name="Lear T.L."/>
            <person name="Adelson D.L."/>
            <person name="Bailey E."/>
            <person name="Bellone R.R."/>
            <person name="Bloecker H."/>
            <person name="Distl O."/>
            <person name="Edgar R.C."/>
            <person name="Garber M."/>
            <person name="Leeb T."/>
            <person name="Mauceli E."/>
            <person name="MacLeod J.N."/>
            <person name="Penedo M.C.T."/>
            <person name="Raison J.M."/>
            <person name="Sharpe T."/>
            <person name="Vogel J."/>
            <person name="Andersson L."/>
            <person name="Antczak D.F."/>
            <person name="Biagi T."/>
            <person name="Binns M.M."/>
            <person name="Chowdhary B.P."/>
            <person name="Coleman S.J."/>
            <person name="Della Valle G."/>
            <person name="Fryc S."/>
            <person name="Guerin G."/>
            <person name="Hasegawa T."/>
            <person name="Hill E.W."/>
            <person name="Jurka J."/>
            <person name="Kiialainen A."/>
            <person name="Lindgren G."/>
            <person name="Liu J."/>
            <person name="Magnani E."/>
            <person name="Mickelson J.R."/>
            <person name="Murray J."/>
            <person name="Nergadze S.G."/>
            <person name="Onofrio R."/>
            <person name="Pedroni S."/>
            <person name="Piras M.F."/>
            <person name="Raudsepp T."/>
            <person name="Rocchi M."/>
            <person name="Roeed K.H."/>
            <person name="Ryder O.A."/>
            <person name="Searle S."/>
            <person name="Skow L."/>
            <person name="Swinburne J.E."/>
            <person name="Syvaenen A.C."/>
            <person name="Tozaki T."/>
            <person name="Valberg S.J."/>
            <person name="Vaudin M."/>
            <person name="White J.R."/>
            <person name="Zody M.C."/>
            <person name="Lander E.S."/>
            <person name="Lindblad-Toh K."/>
        </authorList>
    </citation>
    <scope>NUCLEOTIDE SEQUENCE [LARGE SCALE GENOMIC DNA]</scope>
    <source>
        <strain evidence="6 7">Thoroughbred</strain>
    </source>
</reference>
<dbReference type="KEGG" id="ecb:100629733"/>
<dbReference type="GO" id="GO:0045892">
    <property type="term" value="P:negative regulation of DNA-templated transcription"/>
    <property type="evidence" value="ECO:0000318"/>
    <property type="project" value="GO_Central"/>
</dbReference>
<dbReference type="GO" id="GO:1990513">
    <property type="term" value="C:CLOCK-BMAL transcription complex"/>
    <property type="evidence" value="ECO:0000318"/>
    <property type="project" value="GO_Central"/>
</dbReference>
<feature type="region of interest" description="Disordered" evidence="4">
    <location>
        <begin position="305"/>
        <end position="399"/>
    </location>
</feature>
<feature type="compositionally biased region" description="Basic and acidic residues" evidence="4">
    <location>
        <begin position="59"/>
        <end position="70"/>
    </location>
</feature>
<dbReference type="GeneTree" id="ENSGT00530000064765"/>
<dbReference type="Gene3D" id="3.30.450.20">
    <property type="entry name" value="PAS domain"/>
    <property type="match status" value="1"/>
</dbReference>
<keyword evidence="1" id="KW-0090">Biological rhythms</keyword>
<proteinExistence type="predicted"/>
<dbReference type="SMART" id="SM00091">
    <property type="entry name" value="PAS"/>
    <property type="match status" value="1"/>
</dbReference>
<feature type="region of interest" description="Disordered" evidence="4">
    <location>
        <begin position="1"/>
        <end position="23"/>
    </location>
</feature>
<evidence type="ECO:0000313" key="7">
    <source>
        <dbReference type="Proteomes" id="UP000002281"/>
    </source>
</evidence>
<dbReference type="NCBIfam" id="TIGR00229">
    <property type="entry name" value="sensory_box"/>
    <property type="match status" value="1"/>
</dbReference>
<dbReference type="Ensembl" id="ENSECAT00000095550.1">
    <property type="protein sequence ID" value="ENSECAP00000084285.1"/>
    <property type="gene ID" value="ENSECAG00000039476.3"/>
</dbReference>
<reference evidence="6" key="3">
    <citation type="submission" date="2025-09" db="UniProtKB">
        <authorList>
            <consortium name="Ensembl"/>
        </authorList>
    </citation>
    <scope>IDENTIFICATION</scope>
    <source>
        <strain evidence="6">Thoroughbred</strain>
    </source>
</reference>
<keyword evidence="3" id="KW-0175">Coiled coil</keyword>
<feature type="compositionally biased region" description="Basic and acidic residues" evidence="4">
    <location>
        <begin position="7"/>
        <end position="23"/>
    </location>
</feature>
<dbReference type="GO" id="GO:0032922">
    <property type="term" value="P:circadian regulation of gene expression"/>
    <property type="evidence" value="ECO:0000318"/>
    <property type="project" value="GO_Central"/>
</dbReference>
<reference evidence="6" key="2">
    <citation type="submission" date="2025-08" db="UniProtKB">
        <authorList>
            <consortium name="Ensembl"/>
        </authorList>
    </citation>
    <scope>IDENTIFICATION</scope>
    <source>
        <strain evidence="6">Thoroughbred</strain>
    </source>
</reference>
<dbReference type="SMR" id="A0A9L0TB13"/>
<dbReference type="Proteomes" id="UP000002281">
    <property type="component" value="Chromosome X"/>
</dbReference>
<dbReference type="RefSeq" id="XP_070113480.1">
    <property type="nucleotide sequence ID" value="XM_070257379.1"/>
</dbReference>
<dbReference type="GO" id="GO:0042754">
    <property type="term" value="P:negative regulation of circadian rhythm"/>
    <property type="evidence" value="ECO:0000318"/>
    <property type="project" value="GO_Central"/>
</dbReference>
<dbReference type="RefSeq" id="XP_070113481.1">
    <property type="nucleotide sequence ID" value="XM_070257380.1"/>
</dbReference>
<dbReference type="GeneID" id="100629733"/>
<name>A0A9L0TB13_HORSE</name>
<organism evidence="6 7">
    <name type="scientific">Equus caballus</name>
    <name type="common">Horse</name>
    <dbReference type="NCBI Taxonomy" id="9796"/>
    <lineage>
        <taxon>Eukaryota</taxon>
        <taxon>Metazoa</taxon>
        <taxon>Chordata</taxon>
        <taxon>Craniata</taxon>
        <taxon>Vertebrata</taxon>
        <taxon>Euteleostomi</taxon>
        <taxon>Mammalia</taxon>
        <taxon>Eutheria</taxon>
        <taxon>Laurasiatheria</taxon>
        <taxon>Perissodactyla</taxon>
        <taxon>Equidae</taxon>
        <taxon>Equus</taxon>
    </lineage>
</organism>
<dbReference type="GO" id="GO:0006357">
    <property type="term" value="P:regulation of transcription by RNA polymerase II"/>
    <property type="evidence" value="ECO:0000318"/>
    <property type="project" value="GO_Central"/>
</dbReference>
<evidence type="ECO:0000256" key="2">
    <source>
        <dbReference type="ARBA" id="ARBA00023242"/>
    </source>
</evidence>
<dbReference type="PANTHER" id="PTHR46055:SF4">
    <property type="entry name" value="CIRCADIAN CLOCK PROTEIN PASD1"/>
    <property type="match status" value="1"/>
</dbReference>
<sequence length="770" mass="87752">MDEEDREKEQRDASDTSENKEKEHVRALFAKLRTLLQTHGYPVKGDRVKTAQSTTAVSQKEDKDSPESSREQSNWVPSFHTYEDFNHMTLQSLDGFMIILSTDGVIIFVDGNISSLLGYFSDEITGKTLLSLLPDQEKDEVYEKIALEFPLSCSVGKHIEFCCHLKRGNVKHGSNPTYEYVKFILSIRDVSSELLVLFSSFFSRRSYDESYAVNLPLKDRFYLVGTVCILRPQTLQELCTAKEAAEDIPAIEDSDEEHLSMEHRSVQGQRISSRMQFLHDEPDAAASDVKQYGSQESVPVIQIESDTSFDSSISSPETIPDSPATSSLQSFESEHKVENVDEVEEVEEVDQMDEMEEVEQVEEVEQIEQLEQEAQVEEVEQEAQVEEVEQEAQVEQVDQKNLLSSSLAADISDQPLPSLSSIASYIDKRELELMKKFKEQLEEKTQMLHADIRNQQKALEMIREQLQAMQESKFQMQPNTSLYIENPEPQSLEPVPKKRRTEQMKSLPDLKEAKDFCGSYSSHSFKFPEELEEPYDASTQQHLQEQEQYLQQQMQQEELLQEQPQQHNVVLGDETLQIGLPNQSSVSLPLYNDPVMFTQSQPVVPVQLGDEQQPSEYYQDENLGGQEDESRSFLPEDLRGSSMNLLSMARSPSSISSTSFPECLIGSDSNLVPLDTSQEYIHLWQQPPDPQHDLYLQEDTWSSNEQAILQDQAAWPQQAQAPEAGAQLPPSPEAFQAPAEYPPDQISYFVPAEQSSLDEHQHQQYFHTES</sequence>
<dbReference type="PANTHER" id="PTHR46055">
    <property type="entry name" value="CIRCADIAN LOCOMOTER OUTPUT CYCLES PROTEIN KAPUT"/>
    <property type="match status" value="1"/>
</dbReference>
<dbReference type="InterPro" id="IPR000014">
    <property type="entry name" value="PAS"/>
</dbReference>
<feature type="region of interest" description="Disordered" evidence="4">
    <location>
        <begin position="714"/>
        <end position="745"/>
    </location>
</feature>
<accession>A0A9L0TB13</accession>
<dbReference type="AlphaFoldDB" id="A0A9L0TB13"/>
<dbReference type="InterPro" id="IPR047230">
    <property type="entry name" value="CLOCK-like"/>
</dbReference>
<feature type="region of interest" description="Disordered" evidence="4">
    <location>
        <begin position="751"/>
        <end position="770"/>
    </location>
</feature>
<evidence type="ECO:0000313" key="6">
    <source>
        <dbReference type="Ensembl" id="ENSECAP00000084285.1"/>
    </source>
</evidence>
<gene>
    <name evidence="6" type="primary">PASD1</name>
</gene>
<dbReference type="Pfam" id="PF00989">
    <property type="entry name" value="PAS"/>
    <property type="match status" value="1"/>
</dbReference>
<keyword evidence="2" id="KW-0539">Nucleus</keyword>
<dbReference type="InterPro" id="IPR013767">
    <property type="entry name" value="PAS_fold"/>
</dbReference>
<dbReference type="OrthoDB" id="411251at2759"/>
<feature type="domain" description="PAS" evidence="5">
    <location>
        <begin position="82"/>
        <end position="145"/>
    </location>
</feature>
<feature type="coiled-coil region" evidence="3">
    <location>
        <begin position="438"/>
        <end position="472"/>
    </location>
</feature>
<feature type="compositionally biased region" description="Acidic residues" evidence="4">
    <location>
        <begin position="340"/>
        <end position="392"/>
    </location>
</feature>
<dbReference type="InterPro" id="IPR035965">
    <property type="entry name" value="PAS-like_dom_sf"/>
</dbReference>
<dbReference type="OMA" id="DYIQLWQ"/>
<feature type="compositionally biased region" description="Low complexity" evidence="4">
    <location>
        <begin position="540"/>
        <end position="561"/>
    </location>
</feature>
<evidence type="ECO:0000256" key="3">
    <source>
        <dbReference type="SAM" id="Coils"/>
    </source>
</evidence>
<feature type="compositionally biased region" description="Low complexity" evidence="4">
    <location>
        <begin position="305"/>
        <end position="318"/>
    </location>
</feature>
<feature type="region of interest" description="Disordered" evidence="4">
    <location>
        <begin position="482"/>
        <end position="510"/>
    </location>
</feature>
<dbReference type="SUPFAM" id="SSF55785">
    <property type="entry name" value="PYP-like sensor domain (PAS domain)"/>
    <property type="match status" value="1"/>
</dbReference>
<protein>
    <submittedName>
        <fullName evidence="6">PAS domain containing repressor 1</fullName>
    </submittedName>
</protein>
<evidence type="ECO:0000256" key="1">
    <source>
        <dbReference type="ARBA" id="ARBA00023108"/>
    </source>
</evidence>
<dbReference type="CDD" id="cd00130">
    <property type="entry name" value="PAS"/>
    <property type="match status" value="1"/>
</dbReference>
<feature type="compositionally biased region" description="Basic and acidic residues" evidence="4">
    <location>
        <begin position="757"/>
        <end position="770"/>
    </location>
</feature>
<keyword evidence="7" id="KW-1185">Reference proteome</keyword>
<feature type="region of interest" description="Disordered" evidence="4">
    <location>
        <begin position="43"/>
        <end position="73"/>
    </location>
</feature>
<feature type="compositionally biased region" description="Low complexity" evidence="4">
    <location>
        <begin position="714"/>
        <end position="728"/>
    </location>
</feature>
<dbReference type="CTD" id="139135"/>
<feature type="region of interest" description="Disordered" evidence="4">
    <location>
        <begin position="525"/>
        <end position="561"/>
    </location>
</feature>
<dbReference type="RefSeq" id="XP_023489498.1">
    <property type="nucleotide sequence ID" value="XM_023633730.2"/>
</dbReference>
<evidence type="ECO:0000256" key="4">
    <source>
        <dbReference type="SAM" id="MobiDB-lite"/>
    </source>
</evidence>
<evidence type="ECO:0000259" key="5">
    <source>
        <dbReference type="PROSITE" id="PS50112"/>
    </source>
</evidence>